<comment type="caution">
    <text evidence="1">The sequence shown here is derived from an EMBL/GenBank/DDBJ whole genome shotgun (WGS) entry which is preliminary data.</text>
</comment>
<organism evidence="1 2">
    <name type="scientific">Wuchereria bancrofti</name>
    <dbReference type="NCBI Taxonomy" id="6293"/>
    <lineage>
        <taxon>Eukaryota</taxon>
        <taxon>Metazoa</taxon>
        <taxon>Ecdysozoa</taxon>
        <taxon>Nematoda</taxon>
        <taxon>Chromadorea</taxon>
        <taxon>Rhabditida</taxon>
        <taxon>Spirurina</taxon>
        <taxon>Spiruromorpha</taxon>
        <taxon>Filarioidea</taxon>
        <taxon>Onchocercidae</taxon>
        <taxon>Wuchereria</taxon>
    </lineage>
</organism>
<dbReference type="PANTHER" id="PTHR28589:SF1">
    <property type="entry name" value="SMALL RIBOSOMAL SUBUNIT PROTEIN MS34"/>
    <property type="match status" value="1"/>
</dbReference>
<evidence type="ECO:0000313" key="1">
    <source>
        <dbReference type="EMBL" id="EJW75018.1"/>
    </source>
</evidence>
<protein>
    <submittedName>
        <fullName evidence="1">Uncharacterized protein</fullName>
    </submittedName>
</protein>
<dbReference type="GO" id="GO:0003735">
    <property type="term" value="F:structural constituent of ribosome"/>
    <property type="evidence" value="ECO:0007669"/>
    <property type="project" value="InterPro"/>
</dbReference>
<dbReference type="Proteomes" id="UP000004810">
    <property type="component" value="Unassembled WGS sequence"/>
</dbReference>
<sequence>MIPNIRYIGNYDINAEGKFLWEILCQLRNLGIGRIVTKNEWARKWPKQPSYLKIVQACPSMDRWLLRGKLWADWTFRGINLGLYEFSTDLARSGMSQLLFLF</sequence>
<dbReference type="EMBL" id="ADBV01011228">
    <property type="protein sequence ID" value="EJW75018.1"/>
    <property type="molecule type" value="Genomic_DNA"/>
</dbReference>
<dbReference type="Pfam" id="PF16053">
    <property type="entry name" value="MRP-S34"/>
    <property type="match status" value="1"/>
</dbReference>
<evidence type="ECO:0000313" key="2">
    <source>
        <dbReference type="Proteomes" id="UP000004810"/>
    </source>
</evidence>
<dbReference type="PANTHER" id="PTHR28589">
    <property type="entry name" value="28S RIBOSOMAL PROTEIN S34, MITOCHONDRIAL"/>
    <property type="match status" value="1"/>
</dbReference>
<gene>
    <name evidence="1" type="ORF">WUBG_14075</name>
</gene>
<reference evidence="2" key="1">
    <citation type="submission" date="2012-08" db="EMBL/GenBank/DDBJ databases">
        <title>The Genome Sequence of Wuchereria bancrofti.</title>
        <authorList>
            <person name="Nutman T.B."/>
            <person name="Fink D.L."/>
            <person name="Russ C."/>
            <person name="Young S."/>
            <person name="Zeng Q."/>
            <person name="Koehrsen M."/>
            <person name="Alvarado L."/>
            <person name="Berlin A."/>
            <person name="Chapman S.B."/>
            <person name="Chen Z."/>
            <person name="Freedman E."/>
            <person name="Gellesch M."/>
            <person name="Goldberg J."/>
            <person name="Griggs A."/>
            <person name="Gujja S."/>
            <person name="Heilman E.R."/>
            <person name="Heiman D."/>
            <person name="Hepburn T."/>
            <person name="Howarth C."/>
            <person name="Jen D."/>
            <person name="Larson L."/>
            <person name="Lewis B."/>
            <person name="Mehta T."/>
            <person name="Park D."/>
            <person name="Pearson M."/>
            <person name="Roberts A."/>
            <person name="Saif S."/>
            <person name="Shea T."/>
            <person name="Shenoy N."/>
            <person name="Sisk P."/>
            <person name="Stolte C."/>
            <person name="Sykes S."/>
            <person name="Walk T."/>
            <person name="White J."/>
            <person name="Yandava C."/>
            <person name="Haas B."/>
            <person name="Henn M.R."/>
            <person name="Nusbaum C."/>
            <person name="Birren B."/>
        </authorList>
    </citation>
    <scope>NUCLEOTIDE SEQUENCE [LARGE SCALE GENOMIC DNA]</scope>
    <source>
        <strain evidence="2">NA</strain>
    </source>
</reference>
<name>J9DYZ6_WUCBA</name>
<dbReference type="InterPro" id="IPR032053">
    <property type="entry name" value="Ribosomal_mS34"/>
</dbReference>
<accession>J9DYZ6</accession>
<proteinExistence type="predicted"/>
<dbReference type="AlphaFoldDB" id="J9DYZ6"/>
<dbReference type="GO" id="GO:0005739">
    <property type="term" value="C:mitochondrion"/>
    <property type="evidence" value="ECO:0007669"/>
    <property type="project" value="InterPro"/>
</dbReference>